<dbReference type="Gene3D" id="3.40.190.290">
    <property type="match status" value="1"/>
</dbReference>
<dbReference type="SUPFAM" id="SSF53850">
    <property type="entry name" value="Periplasmic binding protein-like II"/>
    <property type="match status" value="1"/>
</dbReference>
<dbReference type="InterPro" id="IPR000847">
    <property type="entry name" value="LysR_HTH_N"/>
</dbReference>
<dbReference type="InterPro" id="IPR036388">
    <property type="entry name" value="WH-like_DNA-bd_sf"/>
</dbReference>
<dbReference type="PRINTS" id="PR00039">
    <property type="entry name" value="HTHLYSR"/>
</dbReference>
<keyword evidence="2" id="KW-0805">Transcription regulation</keyword>
<dbReference type="PANTHER" id="PTHR30427">
    <property type="entry name" value="TRANSCRIPTIONAL ACTIVATOR PROTEIN LYSR"/>
    <property type="match status" value="1"/>
</dbReference>
<dbReference type="InterPro" id="IPR036390">
    <property type="entry name" value="WH_DNA-bd_sf"/>
</dbReference>
<evidence type="ECO:0000256" key="1">
    <source>
        <dbReference type="ARBA" id="ARBA00009437"/>
    </source>
</evidence>
<dbReference type="GO" id="GO:0010628">
    <property type="term" value="P:positive regulation of gene expression"/>
    <property type="evidence" value="ECO:0007669"/>
    <property type="project" value="TreeGrafter"/>
</dbReference>
<proteinExistence type="inferred from homology"/>
<dbReference type="Gene3D" id="1.10.10.10">
    <property type="entry name" value="Winged helix-like DNA-binding domain superfamily/Winged helix DNA-binding domain"/>
    <property type="match status" value="1"/>
</dbReference>
<name>A0A4R1EW97_9GAMM</name>
<sequence>MNLTQLKVFTEVMKTGSISKTAVLLHRTQPAISLSIRNLEDSIGFKLFERQGRQLVAVPEAFYFMEEAQAILKRVSTIERTLHSMQNAEMGSLRIAAMPGPATYLFPRFISRSIGDNPHIKVTLFAHSSNQVHELAATQSIDFGFADAANLNGEAGQYSIEKFSADCFVALPQDHILTRKKIISISDLDNLPMGGLMKQHINTERVNRLFDEQGLSFNQIVDSQTFLPALQFVSAGQCVAITDPLTAVTEMKMNSSHGKVVFRPLKENLRYEYAVLSSNFRPLSKLAQKLKSDWQDELNRLLNEIDANPYPE</sequence>
<dbReference type="PANTHER" id="PTHR30427:SF1">
    <property type="entry name" value="TRANSCRIPTIONAL ACTIVATOR PROTEIN LYSR"/>
    <property type="match status" value="1"/>
</dbReference>
<protein>
    <submittedName>
        <fullName evidence="6">DNA-binding transcriptional LysR family regulator</fullName>
    </submittedName>
</protein>
<feature type="domain" description="HTH lysR-type" evidence="5">
    <location>
        <begin position="1"/>
        <end position="58"/>
    </location>
</feature>
<comment type="caution">
    <text evidence="6">The sequence shown here is derived from an EMBL/GenBank/DDBJ whole genome shotgun (WGS) entry which is preliminary data.</text>
</comment>
<keyword evidence="4" id="KW-0804">Transcription</keyword>
<dbReference type="Pfam" id="PF03466">
    <property type="entry name" value="LysR_substrate"/>
    <property type="match status" value="1"/>
</dbReference>
<evidence type="ECO:0000256" key="3">
    <source>
        <dbReference type="ARBA" id="ARBA00023125"/>
    </source>
</evidence>
<comment type="similarity">
    <text evidence="1">Belongs to the LysR transcriptional regulatory family.</text>
</comment>
<dbReference type="Pfam" id="PF00126">
    <property type="entry name" value="HTH_1"/>
    <property type="match status" value="1"/>
</dbReference>
<dbReference type="PROSITE" id="PS50931">
    <property type="entry name" value="HTH_LYSR"/>
    <property type="match status" value="1"/>
</dbReference>
<evidence type="ECO:0000256" key="2">
    <source>
        <dbReference type="ARBA" id="ARBA00023015"/>
    </source>
</evidence>
<evidence type="ECO:0000313" key="6">
    <source>
        <dbReference type="EMBL" id="TCJ85050.1"/>
    </source>
</evidence>
<gene>
    <name evidence="6" type="ORF">EV695_3015</name>
</gene>
<evidence type="ECO:0000256" key="4">
    <source>
        <dbReference type="ARBA" id="ARBA00023163"/>
    </source>
</evidence>
<reference evidence="6 7" key="1">
    <citation type="submission" date="2019-03" db="EMBL/GenBank/DDBJ databases">
        <title>Genomic Encyclopedia of Type Strains, Phase IV (KMG-IV): sequencing the most valuable type-strain genomes for metagenomic binning, comparative biology and taxonomic classification.</title>
        <authorList>
            <person name="Goeker M."/>
        </authorList>
    </citation>
    <scope>NUCLEOTIDE SEQUENCE [LARGE SCALE GENOMIC DNA]</scope>
    <source>
        <strain evidence="6 7">DSM 24830</strain>
    </source>
</reference>
<accession>A0A4R1EW97</accession>
<organism evidence="6 7">
    <name type="scientific">Cocleimonas flava</name>
    <dbReference type="NCBI Taxonomy" id="634765"/>
    <lineage>
        <taxon>Bacteria</taxon>
        <taxon>Pseudomonadati</taxon>
        <taxon>Pseudomonadota</taxon>
        <taxon>Gammaproteobacteria</taxon>
        <taxon>Thiotrichales</taxon>
        <taxon>Thiotrichaceae</taxon>
        <taxon>Cocleimonas</taxon>
    </lineage>
</organism>
<dbReference type="OrthoDB" id="9771171at2"/>
<evidence type="ECO:0000259" key="5">
    <source>
        <dbReference type="PROSITE" id="PS50931"/>
    </source>
</evidence>
<evidence type="ECO:0000313" key="7">
    <source>
        <dbReference type="Proteomes" id="UP000294887"/>
    </source>
</evidence>
<dbReference type="RefSeq" id="WP_131906763.1">
    <property type="nucleotide sequence ID" value="NZ_BAAAFU010000001.1"/>
</dbReference>
<keyword evidence="7" id="KW-1185">Reference proteome</keyword>
<keyword evidence="3 6" id="KW-0238">DNA-binding</keyword>
<dbReference type="AlphaFoldDB" id="A0A4R1EW97"/>
<dbReference type="GO" id="GO:0043565">
    <property type="term" value="F:sequence-specific DNA binding"/>
    <property type="evidence" value="ECO:0007669"/>
    <property type="project" value="TreeGrafter"/>
</dbReference>
<dbReference type="EMBL" id="SMFQ01000004">
    <property type="protein sequence ID" value="TCJ85050.1"/>
    <property type="molecule type" value="Genomic_DNA"/>
</dbReference>
<dbReference type="InterPro" id="IPR005119">
    <property type="entry name" value="LysR_subst-bd"/>
</dbReference>
<dbReference type="GO" id="GO:0003700">
    <property type="term" value="F:DNA-binding transcription factor activity"/>
    <property type="evidence" value="ECO:0007669"/>
    <property type="project" value="InterPro"/>
</dbReference>
<dbReference type="SUPFAM" id="SSF46785">
    <property type="entry name" value="Winged helix' DNA-binding domain"/>
    <property type="match status" value="1"/>
</dbReference>
<dbReference type="Proteomes" id="UP000294887">
    <property type="component" value="Unassembled WGS sequence"/>
</dbReference>